<protein>
    <submittedName>
        <fullName evidence="1">Uncharacterized protein</fullName>
    </submittedName>
</protein>
<proteinExistence type="predicted"/>
<sequence>MNKSKRRSLLKRCLFITIIGFCFLLSSLIYIPAASSAPTEIDSACQGLNIEKIMAILADEELSKQFAQTQPDCYAWDLFIALNWPGREDQPWRPDPNKEIGNPGVVVWEGWKTTSEVFLPNGATPQPWGTQKQVPLEVLQKAKEIGLPVDEPFQNIGSIQQVSGLVFKANEDNQGKPIRYELAMNKSTFDYILGKNPYQTGLYKINGQEQAAKSCQNSQIPAWDCIDFNWNAKEIKTSWLWLDKTNPQYDTINNTYITSNAYYQEIGKNGQPVIDSAGKPVYQVGRAALTGMHITSKALSNWVWTTFENVNNAKYTTSFIELGIPEEAQAVNNQIQPLLREKGSKYANYELVGAQIGFNQPTLLANSQIESHFQPASSCITCHAFASIATKNTGPFRLSFVDTRGGNLSYYVGDIPQEILDQIEQKEFIPMDFVWSLRLAKRQR</sequence>
<organism evidence="1 2">
    <name type="scientific">Gloeothece verrucosa (strain PCC 7822)</name>
    <name type="common">Cyanothece sp. (strain PCC 7822)</name>
    <dbReference type="NCBI Taxonomy" id="497965"/>
    <lineage>
        <taxon>Bacteria</taxon>
        <taxon>Bacillati</taxon>
        <taxon>Cyanobacteriota</taxon>
        <taxon>Cyanophyceae</taxon>
        <taxon>Oscillatoriophycideae</taxon>
        <taxon>Chroococcales</taxon>
        <taxon>Aphanothecaceae</taxon>
        <taxon>Gloeothece</taxon>
        <taxon>Gloeothece verrucosa</taxon>
    </lineage>
</organism>
<dbReference type="OrthoDB" id="280897at2"/>
<dbReference type="AlphaFoldDB" id="E0ULR6"/>
<dbReference type="Proteomes" id="UP000008206">
    <property type="component" value="Plasmid Cy782201"/>
</dbReference>
<geneLocation type="plasmid" evidence="1 2">
    <name>Cy782201</name>
</geneLocation>
<accession>E0ULR6</accession>
<dbReference type="KEGG" id="cyj:Cyan7822_6050"/>
<dbReference type="HOGENOM" id="CLU_729300_0_0_3"/>
<dbReference type="RefSeq" id="WP_013334646.1">
    <property type="nucleotide sequence ID" value="NC_014533.1"/>
</dbReference>
<evidence type="ECO:0000313" key="2">
    <source>
        <dbReference type="Proteomes" id="UP000008206"/>
    </source>
</evidence>
<name>E0ULR6_GLOV7</name>
<keyword evidence="1" id="KW-0614">Plasmid</keyword>
<reference evidence="2" key="1">
    <citation type="journal article" date="2011" name="MBio">
        <title>Novel metabolic attributes of the genus Cyanothece, comprising a group of unicellular nitrogen-fixing Cyanobacteria.</title>
        <authorList>
            <person name="Bandyopadhyay A."/>
            <person name="Elvitigala T."/>
            <person name="Welsh E."/>
            <person name="Stockel J."/>
            <person name="Liberton M."/>
            <person name="Min H."/>
            <person name="Sherman L.A."/>
            <person name="Pakrasi H.B."/>
        </authorList>
    </citation>
    <scope>NUCLEOTIDE SEQUENCE [LARGE SCALE GENOMIC DNA]</scope>
    <source>
        <strain evidence="2">PCC 7822</strain>
        <plasmid evidence="2">Cy782201</plasmid>
    </source>
</reference>
<keyword evidence="2" id="KW-1185">Reference proteome</keyword>
<evidence type="ECO:0000313" key="1">
    <source>
        <dbReference type="EMBL" id="ADN17896.1"/>
    </source>
</evidence>
<dbReference type="EMBL" id="CP002199">
    <property type="protein sequence ID" value="ADN17896.1"/>
    <property type="molecule type" value="Genomic_DNA"/>
</dbReference>
<gene>
    <name evidence="1" type="ordered locus">Cyan7822_6050</name>
</gene>